<accession>A0AAX2ZGJ9</accession>
<protein>
    <submittedName>
        <fullName evidence="1">Uncharacterized protein</fullName>
    </submittedName>
</protein>
<keyword evidence="2" id="KW-1185">Reference proteome</keyword>
<sequence length="46" mass="5343">MTEDEMWKAVSQNDDAIIDIEYSVGFEGLSSFYSFSKGLEYLLWNI</sequence>
<dbReference type="Proteomes" id="UP001198983">
    <property type="component" value="Chromosome"/>
</dbReference>
<dbReference type="AlphaFoldDB" id="A0AAX2ZGJ9"/>
<evidence type="ECO:0000313" key="2">
    <source>
        <dbReference type="Proteomes" id="UP001198983"/>
    </source>
</evidence>
<reference evidence="1 2" key="1">
    <citation type="journal article" date="2023" name="Int. J. Syst. Evol. Microbiol.">
        <title>Terrisporobacter hibernicus sp. nov., isolated from bovine faeces in Northern Ireland.</title>
        <authorList>
            <person name="Mitchell M."/>
            <person name="Nguyen S.V."/>
            <person name="Connor M."/>
            <person name="Fairley D.J."/>
            <person name="Donoghue O."/>
            <person name="Marshall H."/>
            <person name="Koolman L."/>
            <person name="McMullan G."/>
            <person name="Schaffer K.E."/>
            <person name="McGrath J.W."/>
            <person name="Fanning S."/>
        </authorList>
    </citation>
    <scope>NUCLEOTIDE SEQUENCE [LARGE SCALE GENOMIC DNA]</scope>
    <source>
        <strain evidence="1 2">MCA3</strain>
    </source>
</reference>
<organism evidence="1 2">
    <name type="scientific">Terrisporobacter hibernicus</name>
    <dbReference type="NCBI Taxonomy" id="2813371"/>
    <lineage>
        <taxon>Bacteria</taxon>
        <taxon>Bacillati</taxon>
        <taxon>Bacillota</taxon>
        <taxon>Clostridia</taxon>
        <taxon>Peptostreptococcales</taxon>
        <taxon>Peptostreptococcaceae</taxon>
        <taxon>Terrisporobacter</taxon>
    </lineage>
</organism>
<proteinExistence type="predicted"/>
<dbReference type="EMBL" id="CP081135">
    <property type="protein sequence ID" value="UEL47905.1"/>
    <property type="molecule type" value="Genomic_DNA"/>
</dbReference>
<dbReference type="KEGG" id="tem:JW646_00185"/>
<gene>
    <name evidence="1" type="ORF">JW646_00185</name>
</gene>
<name>A0AAX2ZGJ9_9FIRM</name>
<evidence type="ECO:0000313" key="1">
    <source>
        <dbReference type="EMBL" id="UEL47905.1"/>
    </source>
</evidence>
<dbReference type="RefSeq" id="WP_187359277.1">
    <property type="nucleotide sequence ID" value="NZ_CP081135.1"/>
</dbReference>